<accession>A0A4Y7ITP0</accession>
<dbReference type="Gramene" id="RZC51160">
    <property type="protein sequence ID" value="RZC51160"/>
    <property type="gene ID" value="C5167_019583"/>
</dbReference>
<keyword evidence="3" id="KW-1185">Reference proteome</keyword>
<keyword evidence="1" id="KW-0732">Signal</keyword>
<gene>
    <name evidence="2" type="ORF">C5167_019583</name>
</gene>
<sequence>MGAISRKFILLGLLFAVVLLISSEVLALKDLPEKALSEEKILGTSSGGGLEVELEVGGNEVEVELGKDGAEVEVEAGGQDVVEIEVGG</sequence>
<feature type="signal peptide" evidence="1">
    <location>
        <begin position="1"/>
        <end position="27"/>
    </location>
</feature>
<proteinExistence type="predicted"/>
<protein>
    <submittedName>
        <fullName evidence="2">Uncharacterized protein</fullName>
    </submittedName>
</protein>
<dbReference type="EMBL" id="CM010716">
    <property type="protein sequence ID" value="RZC51160.1"/>
    <property type="molecule type" value="Genomic_DNA"/>
</dbReference>
<organism evidence="2 3">
    <name type="scientific">Papaver somniferum</name>
    <name type="common">Opium poppy</name>
    <dbReference type="NCBI Taxonomy" id="3469"/>
    <lineage>
        <taxon>Eukaryota</taxon>
        <taxon>Viridiplantae</taxon>
        <taxon>Streptophyta</taxon>
        <taxon>Embryophyta</taxon>
        <taxon>Tracheophyta</taxon>
        <taxon>Spermatophyta</taxon>
        <taxon>Magnoliopsida</taxon>
        <taxon>Ranunculales</taxon>
        <taxon>Papaveraceae</taxon>
        <taxon>Papaveroideae</taxon>
        <taxon>Papaver</taxon>
    </lineage>
</organism>
<dbReference type="AlphaFoldDB" id="A0A4Y7ITP0"/>
<evidence type="ECO:0000313" key="3">
    <source>
        <dbReference type="Proteomes" id="UP000316621"/>
    </source>
</evidence>
<dbReference type="Proteomes" id="UP000316621">
    <property type="component" value="Chromosome 2"/>
</dbReference>
<name>A0A4Y7ITP0_PAPSO</name>
<feature type="chain" id="PRO_5021304761" evidence="1">
    <location>
        <begin position="28"/>
        <end position="88"/>
    </location>
</feature>
<evidence type="ECO:0000256" key="1">
    <source>
        <dbReference type="SAM" id="SignalP"/>
    </source>
</evidence>
<reference evidence="2 3" key="1">
    <citation type="journal article" date="2018" name="Science">
        <title>The opium poppy genome and morphinan production.</title>
        <authorList>
            <person name="Guo L."/>
            <person name="Winzer T."/>
            <person name="Yang X."/>
            <person name="Li Y."/>
            <person name="Ning Z."/>
            <person name="He Z."/>
            <person name="Teodor R."/>
            <person name="Lu Y."/>
            <person name="Bowser T.A."/>
            <person name="Graham I.A."/>
            <person name="Ye K."/>
        </authorList>
    </citation>
    <scope>NUCLEOTIDE SEQUENCE [LARGE SCALE GENOMIC DNA]</scope>
    <source>
        <strain evidence="3">cv. HN1</strain>
        <tissue evidence="2">Leaves</tissue>
    </source>
</reference>
<evidence type="ECO:0000313" key="2">
    <source>
        <dbReference type="EMBL" id="RZC51160.1"/>
    </source>
</evidence>